<proteinExistence type="predicted"/>
<protein>
    <submittedName>
        <fullName evidence="1">Putative histone-lysine N-methyltransferase SMYD3</fullName>
    </submittedName>
</protein>
<dbReference type="InterPro" id="IPR011990">
    <property type="entry name" value="TPR-like_helical_dom_sf"/>
</dbReference>
<organism evidence="1 2">
    <name type="scientific">Stichopus japonicus</name>
    <name type="common">Sea cucumber</name>
    <dbReference type="NCBI Taxonomy" id="307972"/>
    <lineage>
        <taxon>Eukaryota</taxon>
        <taxon>Metazoa</taxon>
        <taxon>Echinodermata</taxon>
        <taxon>Eleutherozoa</taxon>
        <taxon>Echinozoa</taxon>
        <taxon>Holothuroidea</taxon>
        <taxon>Aspidochirotacea</taxon>
        <taxon>Aspidochirotida</taxon>
        <taxon>Stichopodidae</taxon>
        <taxon>Apostichopus</taxon>
    </lineage>
</organism>
<dbReference type="STRING" id="307972.A0A2G8KNW9"/>
<evidence type="ECO:0000313" key="2">
    <source>
        <dbReference type="Proteomes" id="UP000230750"/>
    </source>
</evidence>
<reference evidence="1 2" key="1">
    <citation type="journal article" date="2017" name="PLoS Biol.">
        <title>The sea cucumber genome provides insights into morphological evolution and visceral regeneration.</title>
        <authorList>
            <person name="Zhang X."/>
            <person name="Sun L."/>
            <person name="Yuan J."/>
            <person name="Sun Y."/>
            <person name="Gao Y."/>
            <person name="Zhang L."/>
            <person name="Li S."/>
            <person name="Dai H."/>
            <person name="Hamel J.F."/>
            <person name="Liu C."/>
            <person name="Yu Y."/>
            <person name="Liu S."/>
            <person name="Lin W."/>
            <person name="Guo K."/>
            <person name="Jin S."/>
            <person name="Xu P."/>
            <person name="Storey K.B."/>
            <person name="Huan P."/>
            <person name="Zhang T."/>
            <person name="Zhou Y."/>
            <person name="Zhang J."/>
            <person name="Lin C."/>
            <person name="Li X."/>
            <person name="Xing L."/>
            <person name="Huo D."/>
            <person name="Sun M."/>
            <person name="Wang L."/>
            <person name="Mercier A."/>
            <person name="Li F."/>
            <person name="Yang H."/>
            <person name="Xiang J."/>
        </authorList>
    </citation>
    <scope>NUCLEOTIDE SEQUENCE [LARGE SCALE GENOMIC DNA]</scope>
    <source>
        <strain evidence="1">Shaxun</strain>
        <tissue evidence="1">Muscle</tissue>
    </source>
</reference>
<keyword evidence="1" id="KW-0808">Transferase</keyword>
<dbReference type="OrthoDB" id="265717at2759"/>
<dbReference type="GO" id="GO:0032259">
    <property type="term" value="P:methylation"/>
    <property type="evidence" value="ECO:0007669"/>
    <property type="project" value="UniProtKB-KW"/>
</dbReference>
<keyword evidence="1" id="KW-0489">Methyltransferase</keyword>
<sequence>MLSNAEECLSQKTLHRHHFAMLRARNVAMDAHIELKNWNEALRYGEENLESYRHQYQFIHPSVGVQLMRVGKLYNYLGNVTKALEIFKEAHQIISVTHANQHALYQALRELLTGCEMELQIGNQRLPLDGPEVT</sequence>
<evidence type="ECO:0000313" key="1">
    <source>
        <dbReference type="EMBL" id="PIK49650.1"/>
    </source>
</evidence>
<dbReference type="Gene3D" id="1.25.40.10">
    <property type="entry name" value="Tetratricopeptide repeat domain"/>
    <property type="match status" value="1"/>
</dbReference>
<dbReference type="Proteomes" id="UP000230750">
    <property type="component" value="Unassembled WGS sequence"/>
</dbReference>
<dbReference type="SUPFAM" id="SSF48452">
    <property type="entry name" value="TPR-like"/>
    <property type="match status" value="1"/>
</dbReference>
<dbReference type="GO" id="GO:0008168">
    <property type="term" value="F:methyltransferase activity"/>
    <property type="evidence" value="ECO:0007669"/>
    <property type="project" value="UniProtKB-KW"/>
</dbReference>
<accession>A0A2G8KNW9</accession>
<dbReference type="AlphaFoldDB" id="A0A2G8KNW9"/>
<name>A0A2G8KNW9_STIJA</name>
<dbReference type="EMBL" id="MRZV01000454">
    <property type="protein sequence ID" value="PIK49650.1"/>
    <property type="molecule type" value="Genomic_DNA"/>
</dbReference>
<dbReference type="Gene3D" id="1.25.40.970">
    <property type="match status" value="1"/>
</dbReference>
<keyword evidence="2" id="KW-1185">Reference proteome</keyword>
<comment type="caution">
    <text evidence="1">The sequence shown here is derived from an EMBL/GenBank/DDBJ whole genome shotgun (WGS) entry which is preliminary data.</text>
</comment>
<gene>
    <name evidence="1" type="ORF">BSL78_13477</name>
</gene>